<gene>
    <name evidence="6" type="ORF">GRQ65_12380</name>
</gene>
<dbReference type="Gene3D" id="1.10.357.10">
    <property type="entry name" value="Tetracycline Repressor, domain 2"/>
    <property type="match status" value="1"/>
</dbReference>
<dbReference type="InterPro" id="IPR001647">
    <property type="entry name" value="HTH_TetR"/>
</dbReference>
<dbReference type="SUPFAM" id="SSF48498">
    <property type="entry name" value="Tetracyclin repressor-like, C-terminal domain"/>
    <property type="match status" value="1"/>
</dbReference>
<dbReference type="SUPFAM" id="SSF46689">
    <property type="entry name" value="Homeodomain-like"/>
    <property type="match status" value="1"/>
</dbReference>
<comment type="caution">
    <text evidence="6">The sequence shown here is derived from an EMBL/GenBank/DDBJ whole genome shotgun (WGS) entry which is preliminary data.</text>
</comment>
<dbReference type="PANTHER" id="PTHR30055">
    <property type="entry name" value="HTH-TYPE TRANSCRIPTIONAL REGULATOR RUTR"/>
    <property type="match status" value="1"/>
</dbReference>
<feature type="DNA-binding region" description="H-T-H motif" evidence="4">
    <location>
        <begin position="32"/>
        <end position="51"/>
    </location>
</feature>
<dbReference type="InterPro" id="IPR011075">
    <property type="entry name" value="TetR_C"/>
</dbReference>
<dbReference type="PRINTS" id="PR00455">
    <property type="entry name" value="HTHTETR"/>
</dbReference>
<organism evidence="6 7">
    <name type="scientific">Nocardioides flavescens</name>
    <dbReference type="NCBI Taxonomy" id="2691959"/>
    <lineage>
        <taxon>Bacteria</taxon>
        <taxon>Bacillati</taxon>
        <taxon>Actinomycetota</taxon>
        <taxon>Actinomycetes</taxon>
        <taxon>Propionibacteriales</taxon>
        <taxon>Nocardioidaceae</taxon>
        <taxon>Nocardioides</taxon>
    </lineage>
</organism>
<dbReference type="Proteomes" id="UP000473325">
    <property type="component" value="Unassembled WGS sequence"/>
</dbReference>
<proteinExistence type="predicted"/>
<keyword evidence="7" id="KW-1185">Reference proteome</keyword>
<keyword evidence="2 4" id="KW-0238">DNA-binding</keyword>
<reference evidence="6 7" key="1">
    <citation type="submission" date="2019-12" db="EMBL/GenBank/DDBJ databases">
        <authorList>
            <person name="Kun Z."/>
        </authorList>
    </citation>
    <scope>NUCLEOTIDE SEQUENCE [LARGE SCALE GENOMIC DNA]</scope>
    <source>
        <strain evidence="6 7">YIM 123512</strain>
    </source>
</reference>
<keyword evidence="1" id="KW-0805">Transcription regulation</keyword>
<dbReference type="InterPro" id="IPR009057">
    <property type="entry name" value="Homeodomain-like_sf"/>
</dbReference>
<dbReference type="Pfam" id="PF16859">
    <property type="entry name" value="TetR_C_11"/>
    <property type="match status" value="1"/>
</dbReference>
<dbReference type="Pfam" id="PF00440">
    <property type="entry name" value="TetR_N"/>
    <property type="match status" value="1"/>
</dbReference>
<dbReference type="GO" id="GO:0003700">
    <property type="term" value="F:DNA-binding transcription factor activity"/>
    <property type="evidence" value="ECO:0007669"/>
    <property type="project" value="TreeGrafter"/>
</dbReference>
<protein>
    <submittedName>
        <fullName evidence="6">TetR family transcriptional regulator</fullName>
    </submittedName>
</protein>
<dbReference type="InterPro" id="IPR036271">
    <property type="entry name" value="Tet_transcr_reg_TetR-rel_C_sf"/>
</dbReference>
<evidence type="ECO:0000256" key="3">
    <source>
        <dbReference type="ARBA" id="ARBA00023163"/>
    </source>
</evidence>
<dbReference type="RefSeq" id="WP_160878289.1">
    <property type="nucleotide sequence ID" value="NZ_WUEK01000007.1"/>
</dbReference>
<keyword evidence="3" id="KW-0804">Transcription</keyword>
<evidence type="ECO:0000256" key="1">
    <source>
        <dbReference type="ARBA" id="ARBA00023015"/>
    </source>
</evidence>
<dbReference type="EMBL" id="WUEK01000007">
    <property type="protein sequence ID" value="MXG90344.1"/>
    <property type="molecule type" value="Genomic_DNA"/>
</dbReference>
<dbReference type="InterPro" id="IPR050109">
    <property type="entry name" value="HTH-type_TetR-like_transc_reg"/>
</dbReference>
<dbReference type="PANTHER" id="PTHR30055:SF148">
    <property type="entry name" value="TETR-FAMILY TRANSCRIPTIONAL REGULATOR"/>
    <property type="match status" value="1"/>
</dbReference>
<dbReference type="PROSITE" id="PS50977">
    <property type="entry name" value="HTH_TETR_2"/>
    <property type="match status" value="1"/>
</dbReference>
<dbReference type="GO" id="GO:0000976">
    <property type="term" value="F:transcription cis-regulatory region binding"/>
    <property type="evidence" value="ECO:0007669"/>
    <property type="project" value="TreeGrafter"/>
</dbReference>
<dbReference type="AlphaFoldDB" id="A0A6L7F2X9"/>
<evidence type="ECO:0000256" key="4">
    <source>
        <dbReference type="PROSITE-ProRule" id="PRU00335"/>
    </source>
</evidence>
<feature type="domain" description="HTH tetR-type" evidence="5">
    <location>
        <begin position="9"/>
        <end position="69"/>
    </location>
</feature>
<evidence type="ECO:0000259" key="5">
    <source>
        <dbReference type="PROSITE" id="PS50977"/>
    </source>
</evidence>
<evidence type="ECO:0000313" key="7">
    <source>
        <dbReference type="Proteomes" id="UP000473325"/>
    </source>
</evidence>
<evidence type="ECO:0000256" key="2">
    <source>
        <dbReference type="ARBA" id="ARBA00023125"/>
    </source>
</evidence>
<name>A0A6L7F2X9_9ACTN</name>
<sequence length="180" mass="18397">MSRGRPRTAGADEAILTAVRELLTAHGFAGFSVDDVATRAGVGRQSVYRRWPTKAALVVAAMSAIAAGAPPGTGTLAGDLRALVQRTRAAYAGAQRSALLDLHAAMAGDPAARAAFEEQFVAPRRAALAALLSEHDSPADPAVLHDLLAGPFLHRLLTTDTDPDDALVGAVTAALIGAAS</sequence>
<dbReference type="Gene3D" id="1.10.10.60">
    <property type="entry name" value="Homeodomain-like"/>
    <property type="match status" value="1"/>
</dbReference>
<evidence type="ECO:0000313" key="6">
    <source>
        <dbReference type="EMBL" id="MXG90344.1"/>
    </source>
</evidence>
<accession>A0A6L7F2X9</accession>